<dbReference type="PANTHER" id="PTHR43685:SF2">
    <property type="entry name" value="GLYCOSYLTRANSFERASE 2-LIKE DOMAIN-CONTAINING PROTEIN"/>
    <property type="match status" value="1"/>
</dbReference>
<protein>
    <submittedName>
        <fullName evidence="2">Glycosyl transferase</fullName>
    </submittedName>
</protein>
<organism evidence="2 3">
    <name type="scientific">Dulcicalothrix desertica PCC 7102</name>
    <dbReference type="NCBI Taxonomy" id="232991"/>
    <lineage>
        <taxon>Bacteria</taxon>
        <taxon>Bacillati</taxon>
        <taxon>Cyanobacteriota</taxon>
        <taxon>Cyanophyceae</taxon>
        <taxon>Nostocales</taxon>
        <taxon>Calotrichaceae</taxon>
        <taxon>Dulcicalothrix</taxon>
    </lineage>
</organism>
<dbReference type="EMBL" id="RSCL01000011">
    <property type="protein sequence ID" value="RUT04244.1"/>
    <property type="molecule type" value="Genomic_DNA"/>
</dbReference>
<reference evidence="2" key="1">
    <citation type="submission" date="2018-12" db="EMBL/GenBank/DDBJ databases">
        <authorList>
            <person name="Will S."/>
            <person name="Neumann-Schaal M."/>
            <person name="Henke P."/>
        </authorList>
    </citation>
    <scope>NUCLEOTIDE SEQUENCE</scope>
    <source>
        <strain evidence="2">PCC 7102</strain>
    </source>
</reference>
<accession>A0A3S1CBZ8</accession>
<dbReference type="AlphaFoldDB" id="A0A3S1CBZ8"/>
<proteinExistence type="predicted"/>
<dbReference type="GO" id="GO:0016740">
    <property type="term" value="F:transferase activity"/>
    <property type="evidence" value="ECO:0007669"/>
    <property type="project" value="UniProtKB-KW"/>
</dbReference>
<name>A0A3S1CBZ8_9CYAN</name>
<evidence type="ECO:0000259" key="1">
    <source>
        <dbReference type="Pfam" id="PF10111"/>
    </source>
</evidence>
<dbReference type="Gene3D" id="3.90.550.10">
    <property type="entry name" value="Spore Coat Polysaccharide Biosynthesis Protein SpsA, Chain A"/>
    <property type="match status" value="1"/>
</dbReference>
<dbReference type="SUPFAM" id="SSF53448">
    <property type="entry name" value="Nucleotide-diphospho-sugar transferases"/>
    <property type="match status" value="1"/>
</dbReference>
<dbReference type="InterPro" id="IPR050834">
    <property type="entry name" value="Glycosyltransf_2"/>
</dbReference>
<keyword evidence="3" id="KW-1185">Reference proteome</keyword>
<feature type="domain" description="Glycosyltransferase 2-like prokaryotic type" evidence="1">
    <location>
        <begin position="5"/>
        <end position="242"/>
    </location>
</feature>
<dbReference type="InterPro" id="IPR029044">
    <property type="entry name" value="Nucleotide-diphossugar_trans"/>
</dbReference>
<keyword evidence="2" id="KW-0808">Transferase</keyword>
<dbReference type="OrthoDB" id="9812327at2"/>
<reference evidence="2" key="2">
    <citation type="journal article" date="2019" name="Genome Biol. Evol.">
        <title>Day and night: Metabolic profiles and evolutionary relationships of six axenic non-marine cyanobacteria.</title>
        <authorList>
            <person name="Will S.E."/>
            <person name="Henke P."/>
            <person name="Boedeker C."/>
            <person name="Huang S."/>
            <person name="Brinkmann H."/>
            <person name="Rohde M."/>
            <person name="Jarek M."/>
            <person name="Friedl T."/>
            <person name="Seufert S."/>
            <person name="Schumacher M."/>
            <person name="Overmann J."/>
            <person name="Neumann-Schaal M."/>
            <person name="Petersen J."/>
        </authorList>
    </citation>
    <scope>NUCLEOTIDE SEQUENCE [LARGE SCALE GENOMIC DNA]</scope>
    <source>
        <strain evidence="2">PCC 7102</strain>
    </source>
</reference>
<dbReference type="RefSeq" id="WP_127082871.1">
    <property type="nucleotide sequence ID" value="NZ_RSCL01000011.1"/>
</dbReference>
<dbReference type="Proteomes" id="UP000271624">
    <property type="component" value="Unassembled WGS sequence"/>
</dbReference>
<dbReference type="CDD" id="cd00761">
    <property type="entry name" value="Glyco_tranf_GTA_type"/>
    <property type="match status" value="1"/>
</dbReference>
<dbReference type="PANTHER" id="PTHR43685">
    <property type="entry name" value="GLYCOSYLTRANSFERASE"/>
    <property type="match status" value="1"/>
</dbReference>
<evidence type="ECO:0000313" key="2">
    <source>
        <dbReference type="EMBL" id="RUT04244.1"/>
    </source>
</evidence>
<sequence>MPIVSVIVPAYNCESTIIETIVSIQNQTLFDIEIIVINDGSTDNTLDRLMTIQDKRLKILSYENRGLPTARNRGIAHATSPYISFIDADDLWAPDKLELQVAALKSHPNAGVAYSWTICMDNEGKNFYPGVQASYQGNVFSNLLVCNFIASGSNVLLTRQVIDAVGEFDSTLKSCEDWDYWLRVARSWEFVVIPKPQIIYRLSSGAMSSKIDVMEKYQLLVLEKAFTEAPKEYQHLKKQGQSYIYQFLTHLCLTRAKNKGAVLTATKNLWKSINLYPKTLLTLKTQKLAIKLLIAQTRNRVSFR</sequence>
<gene>
    <name evidence="2" type="ORF">DSM106972_044720</name>
</gene>
<evidence type="ECO:0000313" key="3">
    <source>
        <dbReference type="Proteomes" id="UP000271624"/>
    </source>
</evidence>
<comment type="caution">
    <text evidence="2">The sequence shown here is derived from an EMBL/GenBank/DDBJ whole genome shotgun (WGS) entry which is preliminary data.</text>
</comment>
<dbReference type="InterPro" id="IPR019290">
    <property type="entry name" value="GlycosylTrfase-like_prok"/>
</dbReference>
<dbReference type="Pfam" id="PF10111">
    <property type="entry name" value="Glyco_tranf_2_2"/>
    <property type="match status" value="1"/>
</dbReference>